<feature type="compositionally biased region" description="Polar residues" evidence="1">
    <location>
        <begin position="1"/>
        <end position="12"/>
    </location>
</feature>
<name>A0A4Y3RYM0_9ACTN</name>
<dbReference type="Proteomes" id="UP000315226">
    <property type="component" value="Unassembled WGS sequence"/>
</dbReference>
<accession>A0A4Y3RYM0</accession>
<protein>
    <submittedName>
        <fullName evidence="2">Uncharacterized protein</fullName>
    </submittedName>
</protein>
<keyword evidence="3" id="KW-1185">Reference proteome</keyword>
<gene>
    <name evidence="2" type="ORF">SGA01_74780</name>
</gene>
<sequence>MRTADTAWSSPGSCPGDHSFAFSRGGRKTWPLDGNGTDMNRPDAARMRKLRITGMLGASAFREEDN</sequence>
<evidence type="ECO:0000256" key="1">
    <source>
        <dbReference type="SAM" id="MobiDB-lite"/>
    </source>
</evidence>
<reference evidence="2 3" key="1">
    <citation type="submission" date="2019-06" db="EMBL/GenBank/DDBJ databases">
        <title>Whole genome shotgun sequence of Streptomyces gardneri NBRC 12865.</title>
        <authorList>
            <person name="Hosoyama A."/>
            <person name="Uohara A."/>
            <person name="Ohji S."/>
            <person name="Ichikawa N."/>
        </authorList>
    </citation>
    <scope>NUCLEOTIDE SEQUENCE [LARGE SCALE GENOMIC DNA]</scope>
    <source>
        <strain evidence="2 3">NBRC 12865</strain>
    </source>
</reference>
<comment type="caution">
    <text evidence="2">The sequence shown here is derived from an EMBL/GenBank/DDBJ whole genome shotgun (WGS) entry which is preliminary data.</text>
</comment>
<evidence type="ECO:0000313" key="3">
    <source>
        <dbReference type="Proteomes" id="UP000315226"/>
    </source>
</evidence>
<dbReference type="AlphaFoldDB" id="A0A4Y3RYM0"/>
<organism evidence="2 3">
    <name type="scientific">Streptomyces gardneri</name>
    <dbReference type="NCBI Taxonomy" id="66892"/>
    <lineage>
        <taxon>Bacteria</taxon>
        <taxon>Bacillati</taxon>
        <taxon>Actinomycetota</taxon>
        <taxon>Actinomycetes</taxon>
        <taxon>Kitasatosporales</taxon>
        <taxon>Streptomycetaceae</taxon>
        <taxon>Streptomyces</taxon>
    </lineage>
</organism>
<dbReference type="EMBL" id="BJMN01000070">
    <property type="protein sequence ID" value="GEB61873.1"/>
    <property type="molecule type" value="Genomic_DNA"/>
</dbReference>
<proteinExistence type="predicted"/>
<feature type="region of interest" description="Disordered" evidence="1">
    <location>
        <begin position="1"/>
        <end position="42"/>
    </location>
</feature>
<evidence type="ECO:0000313" key="2">
    <source>
        <dbReference type="EMBL" id="GEB61873.1"/>
    </source>
</evidence>